<evidence type="ECO:0000313" key="2">
    <source>
        <dbReference type="Proteomes" id="UP001052739"/>
    </source>
</evidence>
<accession>A0ABQ3PIA1</accession>
<evidence type="ECO:0000313" key="1">
    <source>
        <dbReference type="EMBL" id="GHI24745.1"/>
    </source>
</evidence>
<dbReference type="Proteomes" id="UP001052739">
    <property type="component" value="Unassembled WGS sequence"/>
</dbReference>
<sequence length="109" mass="11037">MSTSQSRGLAVGGAVFLLAPSVAVTVGRRPCLPRDARAPVPLPSAVGPCAHAAVPVDEIPRPTGASPDARGTCSCVGRGLMGAAVGLFGLHETPAGSDRRGRKRRWGGK</sequence>
<protein>
    <recommendedName>
        <fullName evidence="3">Secreted protein</fullName>
    </recommendedName>
</protein>
<keyword evidence="2" id="KW-1185">Reference proteome</keyword>
<comment type="caution">
    <text evidence="1">The sequence shown here is derived from an EMBL/GenBank/DDBJ whole genome shotgun (WGS) entry which is preliminary data.</text>
</comment>
<reference evidence="1" key="1">
    <citation type="submission" date="2024-05" db="EMBL/GenBank/DDBJ databases">
        <title>Whole genome shotgun sequence of Streptomyces hydrogenans NBRC 13475.</title>
        <authorList>
            <person name="Komaki H."/>
            <person name="Tamura T."/>
        </authorList>
    </citation>
    <scope>NUCLEOTIDE SEQUENCE</scope>
    <source>
        <strain evidence="1">NBRC 13475</strain>
    </source>
</reference>
<evidence type="ECO:0008006" key="3">
    <source>
        <dbReference type="Google" id="ProtNLM"/>
    </source>
</evidence>
<gene>
    <name evidence="1" type="ORF">Shyd_61160</name>
</gene>
<name>A0ABQ3PIA1_9ACTN</name>
<organism evidence="1 2">
    <name type="scientific">Streptomyces hydrogenans</name>
    <dbReference type="NCBI Taxonomy" id="1873719"/>
    <lineage>
        <taxon>Bacteria</taxon>
        <taxon>Bacillati</taxon>
        <taxon>Actinomycetota</taxon>
        <taxon>Actinomycetes</taxon>
        <taxon>Kitasatosporales</taxon>
        <taxon>Streptomycetaceae</taxon>
        <taxon>Streptomyces</taxon>
    </lineage>
</organism>
<proteinExistence type="predicted"/>
<dbReference type="EMBL" id="BNDW01000068">
    <property type="protein sequence ID" value="GHI24745.1"/>
    <property type="molecule type" value="Genomic_DNA"/>
</dbReference>